<comment type="caution">
    <text evidence="2">The sequence shown here is derived from an EMBL/GenBank/DDBJ whole genome shotgun (WGS) entry which is preliminary data.</text>
</comment>
<dbReference type="Proteomes" id="UP001630127">
    <property type="component" value="Unassembled WGS sequence"/>
</dbReference>
<dbReference type="EMBL" id="JBJUIK010000011">
    <property type="protein sequence ID" value="KAL3512287.1"/>
    <property type="molecule type" value="Genomic_DNA"/>
</dbReference>
<gene>
    <name evidence="2" type="ORF">ACH5RR_025004</name>
</gene>
<protein>
    <submittedName>
        <fullName evidence="2">Uncharacterized protein</fullName>
    </submittedName>
</protein>
<organism evidence="2 3">
    <name type="scientific">Cinchona calisaya</name>
    <dbReference type="NCBI Taxonomy" id="153742"/>
    <lineage>
        <taxon>Eukaryota</taxon>
        <taxon>Viridiplantae</taxon>
        <taxon>Streptophyta</taxon>
        <taxon>Embryophyta</taxon>
        <taxon>Tracheophyta</taxon>
        <taxon>Spermatophyta</taxon>
        <taxon>Magnoliopsida</taxon>
        <taxon>eudicotyledons</taxon>
        <taxon>Gunneridae</taxon>
        <taxon>Pentapetalae</taxon>
        <taxon>asterids</taxon>
        <taxon>lamiids</taxon>
        <taxon>Gentianales</taxon>
        <taxon>Rubiaceae</taxon>
        <taxon>Cinchonoideae</taxon>
        <taxon>Cinchoneae</taxon>
        <taxon>Cinchona</taxon>
    </lineage>
</organism>
<evidence type="ECO:0000313" key="2">
    <source>
        <dbReference type="EMBL" id="KAL3512287.1"/>
    </source>
</evidence>
<sequence>MKEKNKTSAALVSNISDCSRQLNVLSKFCCPILKLRRRRIMVAGEVVAWVQRRRRAPAVDGGRRPSDGASVRPVEV</sequence>
<evidence type="ECO:0000313" key="3">
    <source>
        <dbReference type="Proteomes" id="UP001630127"/>
    </source>
</evidence>
<evidence type="ECO:0000256" key="1">
    <source>
        <dbReference type="SAM" id="MobiDB-lite"/>
    </source>
</evidence>
<feature type="region of interest" description="Disordered" evidence="1">
    <location>
        <begin position="56"/>
        <end position="76"/>
    </location>
</feature>
<reference evidence="2 3" key="1">
    <citation type="submission" date="2024-11" db="EMBL/GenBank/DDBJ databases">
        <title>A near-complete genome assembly of Cinchona calisaya.</title>
        <authorList>
            <person name="Lian D.C."/>
            <person name="Zhao X.W."/>
            <person name="Wei L."/>
        </authorList>
    </citation>
    <scope>NUCLEOTIDE SEQUENCE [LARGE SCALE GENOMIC DNA]</scope>
    <source>
        <tissue evidence="2">Nenye</tissue>
    </source>
</reference>
<accession>A0ABD2Z1K5</accession>
<proteinExistence type="predicted"/>
<dbReference type="AlphaFoldDB" id="A0ABD2Z1K5"/>
<name>A0ABD2Z1K5_9GENT</name>
<keyword evidence="3" id="KW-1185">Reference proteome</keyword>